<evidence type="ECO:0000313" key="8">
    <source>
        <dbReference type="EMBL" id="SFF32752.1"/>
    </source>
</evidence>
<name>A0A1I2HSP4_9GAMM</name>
<dbReference type="RefSeq" id="WP_051548592.1">
    <property type="nucleotide sequence ID" value="NZ_FONH01000013.1"/>
</dbReference>
<comment type="catalytic activity">
    <reaction evidence="5">
        <text>Endohydrolysis of (1-&gt;4)-alpha-D-glucosidic linkages in polysaccharides containing three or more (1-&gt;4)-alpha-linked D-glucose units.</text>
        <dbReference type="EC" id="3.2.1.1"/>
    </reaction>
</comment>
<dbReference type="Gene3D" id="3.90.400.10">
    <property type="entry name" value="Oligo-1,6-glucosidase, Domain 2"/>
    <property type="match status" value="1"/>
</dbReference>
<dbReference type="GO" id="GO:0009313">
    <property type="term" value="P:oligosaccharide catabolic process"/>
    <property type="evidence" value="ECO:0007669"/>
    <property type="project" value="TreeGrafter"/>
</dbReference>
<evidence type="ECO:0000256" key="2">
    <source>
        <dbReference type="ARBA" id="ARBA00022801"/>
    </source>
</evidence>
<proteinExistence type="inferred from homology"/>
<dbReference type="Gene3D" id="2.60.40.1180">
    <property type="entry name" value="Golgi alpha-mannosidase II"/>
    <property type="match status" value="1"/>
</dbReference>
<keyword evidence="6" id="KW-0732">Signal</keyword>
<dbReference type="PRINTS" id="PR00110">
    <property type="entry name" value="ALPHAAMYLASE"/>
</dbReference>
<dbReference type="InterPro" id="IPR006047">
    <property type="entry name" value="GH13_cat_dom"/>
</dbReference>
<accession>A0A1I2HSP4</accession>
<dbReference type="InterPro" id="IPR017853">
    <property type="entry name" value="GH"/>
</dbReference>
<dbReference type="GO" id="GO:0043169">
    <property type="term" value="F:cation binding"/>
    <property type="evidence" value="ECO:0007669"/>
    <property type="project" value="InterPro"/>
</dbReference>
<dbReference type="Proteomes" id="UP000199477">
    <property type="component" value="Unassembled WGS sequence"/>
</dbReference>
<keyword evidence="3 5" id="KW-0326">Glycosidase</keyword>
<comment type="similarity">
    <text evidence="1 4">Belongs to the glycosyl hydrolase 13 family.</text>
</comment>
<keyword evidence="5" id="KW-0119">Carbohydrate metabolism</keyword>
<dbReference type="PANTHER" id="PTHR10357:SF179">
    <property type="entry name" value="NEUTRAL AND BASIC AMINO ACID TRANSPORT PROTEIN RBAT"/>
    <property type="match status" value="1"/>
</dbReference>
<dbReference type="STRING" id="500610.SAMN02799615_03143"/>
<organism evidence="8 9">
    <name type="scientific">Dyella marensis</name>
    <dbReference type="NCBI Taxonomy" id="500610"/>
    <lineage>
        <taxon>Bacteria</taxon>
        <taxon>Pseudomonadati</taxon>
        <taxon>Pseudomonadota</taxon>
        <taxon>Gammaproteobacteria</taxon>
        <taxon>Lysobacterales</taxon>
        <taxon>Rhodanobacteraceae</taxon>
        <taxon>Dyella</taxon>
    </lineage>
</organism>
<dbReference type="GO" id="GO:0004556">
    <property type="term" value="F:alpha-amylase activity"/>
    <property type="evidence" value="ECO:0007669"/>
    <property type="project" value="UniProtKB-UniRule"/>
</dbReference>
<gene>
    <name evidence="8" type="ORF">SAMN02799615_03143</name>
</gene>
<dbReference type="EMBL" id="FONH01000013">
    <property type="protein sequence ID" value="SFF32752.1"/>
    <property type="molecule type" value="Genomic_DNA"/>
</dbReference>
<dbReference type="Gene3D" id="3.20.20.80">
    <property type="entry name" value="Glycosidases"/>
    <property type="match status" value="1"/>
</dbReference>
<dbReference type="InterPro" id="IPR006046">
    <property type="entry name" value="Alpha_amylase"/>
</dbReference>
<dbReference type="InterPro" id="IPR013780">
    <property type="entry name" value="Glyco_hydro_b"/>
</dbReference>
<dbReference type="SUPFAM" id="SSF51011">
    <property type="entry name" value="Glycosyl hydrolase domain"/>
    <property type="match status" value="1"/>
</dbReference>
<keyword evidence="9" id="KW-1185">Reference proteome</keyword>
<dbReference type="InterPro" id="IPR045857">
    <property type="entry name" value="O16G_dom_2"/>
</dbReference>
<dbReference type="SUPFAM" id="SSF51445">
    <property type="entry name" value="(Trans)glycosidases"/>
    <property type="match status" value="1"/>
</dbReference>
<evidence type="ECO:0000256" key="6">
    <source>
        <dbReference type="SAM" id="SignalP"/>
    </source>
</evidence>
<evidence type="ECO:0000256" key="1">
    <source>
        <dbReference type="ARBA" id="ARBA00008061"/>
    </source>
</evidence>
<feature type="signal peptide" evidence="6">
    <location>
        <begin position="1"/>
        <end position="25"/>
    </location>
</feature>
<dbReference type="EC" id="3.2.1.1" evidence="5"/>
<feature type="domain" description="Glycosyl hydrolase family 13 catalytic" evidence="7">
    <location>
        <begin position="48"/>
        <end position="441"/>
    </location>
</feature>
<evidence type="ECO:0000313" key="9">
    <source>
        <dbReference type="Proteomes" id="UP000199477"/>
    </source>
</evidence>
<evidence type="ECO:0000256" key="3">
    <source>
        <dbReference type="ARBA" id="ARBA00023295"/>
    </source>
</evidence>
<dbReference type="CDD" id="cd11316">
    <property type="entry name" value="AmyAc_bac2_AmyA"/>
    <property type="match status" value="1"/>
</dbReference>
<dbReference type="PANTHER" id="PTHR10357">
    <property type="entry name" value="ALPHA-AMYLASE FAMILY MEMBER"/>
    <property type="match status" value="1"/>
</dbReference>
<sequence length="526" mass="57811">MPPFRALSRLTVAFALALGATVAYAADSTPPVATSTAPKTQGSGVWYEIFVRAWYDTNGDGIGDLNGVTAKLDYLQSLGVSGIWLMPINPSPTYHGYDVTDYEGINPQYGSMADFEKLVSEAHKRGIEVIIDLVINHSSDQHPWFKSALDPHSQYRHWYTWAGKDTDLKAISAVDGPAWHANGKQHYLGDFTGAMPDLNYDEPAVRREMIAIGKFWLSKGADGFRLDAARHIYDDLKSDNGQPAVIRKNAQWWSEFRQGLRQVRPDVYLVGEVSARQPGELAPYLPALGSVFDFPLAEQLIASAKQEQAGKLPALLTESYAAFHAAAGDDYADAPFLSNHDQERVLSQLGGDLHHMRTAAAMLLTLPGRPYIYYGEEIGMLGRKPDENLREPMRWQRTPAAPGDSRWKTYSVKQGGDVSVQAERDQPDSLLNLYRTLIHWRVEVPALRDGALRVIATGKPALVAYERATADSRALVVHNLSGKPGSFKLDGDSAKAFSAIRLHTVPGATLANGQLTLPAYATVVLQ</sequence>
<evidence type="ECO:0000259" key="7">
    <source>
        <dbReference type="SMART" id="SM00642"/>
    </source>
</evidence>
<evidence type="ECO:0000256" key="5">
    <source>
        <dbReference type="RuleBase" id="RU361134"/>
    </source>
</evidence>
<reference evidence="9" key="1">
    <citation type="submission" date="2016-10" db="EMBL/GenBank/DDBJ databases">
        <authorList>
            <person name="Varghese N."/>
            <person name="Submissions S."/>
        </authorList>
    </citation>
    <scope>NUCLEOTIDE SEQUENCE [LARGE SCALE GENOMIC DNA]</scope>
    <source>
        <strain evidence="9">UNC178MFTsu3.1</strain>
    </source>
</reference>
<protein>
    <recommendedName>
        <fullName evidence="5">Alpha-amylase</fullName>
        <ecNumber evidence="5">3.2.1.1</ecNumber>
    </recommendedName>
</protein>
<dbReference type="AlphaFoldDB" id="A0A1I2HSP4"/>
<evidence type="ECO:0000256" key="4">
    <source>
        <dbReference type="RuleBase" id="RU003615"/>
    </source>
</evidence>
<dbReference type="SMART" id="SM00642">
    <property type="entry name" value="Aamy"/>
    <property type="match status" value="1"/>
</dbReference>
<feature type="chain" id="PRO_5011612328" description="Alpha-amylase" evidence="6">
    <location>
        <begin position="26"/>
        <end position="526"/>
    </location>
</feature>
<dbReference type="InterPro" id="IPR056300">
    <property type="entry name" value="SusG-like_C"/>
</dbReference>
<keyword evidence="2 5" id="KW-0378">Hydrolase</keyword>
<dbReference type="Pfam" id="PF23915">
    <property type="entry name" value="SusG_C"/>
    <property type="match status" value="1"/>
</dbReference>
<dbReference type="Pfam" id="PF00128">
    <property type="entry name" value="Alpha-amylase"/>
    <property type="match status" value="1"/>
</dbReference>